<evidence type="ECO:0000313" key="3">
    <source>
        <dbReference type="Proteomes" id="UP000256514"/>
    </source>
</evidence>
<gene>
    <name evidence="2" type="ORF">CQA54_02745</name>
</gene>
<comment type="caution">
    <text evidence="2">The sequence shown here is derived from an EMBL/GenBank/DDBJ whole genome shotgun (WGS) entry which is preliminary data.</text>
</comment>
<keyword evidence="1" id="KW-0732">Signal</keyword>
<dbReference type="RefSeq" id="WP_115570677.1">
    <property type="nucleotide sequence ID" value="NZ_NXLT01000002.1"/>
</dbReference>
<feature type="signal peptide" evidence="1">
    <location>
        <begin position="1"/>
        <end position="21"/>
    </location>
</feature>
<evidence type="ECO:0000256" key="1">
    <source>
        <dbReference type="SAM" id="SignalP"/>
    </source>
</evidence>
<name>A0A3D8IS98_9HELI</name>
<dbReference type="OrthoDB" id="5322730at2"/>
<protein>
    <recommendedName>
        <fullName evidence="4">Outer membrane protein beta-barrel domain-containing protein</fullName>
    </recommendedName>
</protein>
<proteinExistence type="predicted"/>
<organism evidence="2 3">
    <name type="scientific">Helicobacter equorum</name>
    <dbReference type="NCBI Taxonomy" id="361872"/>
    <lineage>
        <taxon>Bacteria</taxon>
        <taxon>Pseudomonadati</taxon>
        <taxon>Campylobacterota</taxon>
        <taxon>Epsilonproteobacteria</taxon>
        <taxon>Campylobacterales</taxon>
        <taxon>Helicobacteraceae</taxon>
        <taxon>Helicobacter</taxon>
    </lineage>
</organism>
<dbReference type="Proteomes" id="UP000256514">
    <property type="component" value="Unassembled WGS sequence"/>
</dbReference>
<dbReference type="AlphaFoldDB" id="A0A3D8IS98"/>
<evidence type="ECO:0000313" key="2">
    <source>
        <dbReference type="EMBL" id="RDU67860.1"/>
    </source>
</evidence>
<keyword evidence="3" id="KW-1185">Reference proteome</keyword>
<evidence type="ECO:0008006" key="4">
    <source>
        <dbReference type="Google" id="ProtNLM"/>
    </source>
</evidence>
<sequence>MRLLMVLFLVGLSAMSGATNALSQYKSYENSMLSNFGPGRVIRASNDGTTRWILYNEGMLGYSYAKLGETFLHSADIGYSSYIMSVSSMRGVYPYVGVEITVPIYIREKGNSNAFATTPTDLPGGSKLLSETGFNGWGVQLPVVIGLQTKSFYIQAMGGYAYHSIKDIFYKSATENDWSLTNTYQGIIYGAGLGIRMRNTFSFGLRFVMGDLNSTLRDPEQPGLQPHIRAKDFQSHYWRASAIFGVVF</sequence>
<reference evidence="2 3" key="1">
    <citation type="submission" date="2018-04" db="EMBL/GenBank/DDBJ databases">
        <title>Novel Campyloabacter and Helicobacter Species and Strains.</title>
        <authorList>
            <person name="Mannion A.J."/>
            <person name="Shen Z."/>
            <person name="Fox J.G."/>
        </authorList>
    </citation>
    <scope>NUCLEOTIDE SEQUENCE [LARGE SCALE GENOMIC DNA]</scope>
    <source>
        <strain evidence="2 3">MIT 12-6600</strain>
    </source>
</reference>
<accession>A0A3D8IS98</accession>
<dbReference type="EMBL" id="NXLT01000002">
    <property type="protein sequence ID" value="RDU67860.1"/>
    <property type="molecule type" value="Genomic_DNA"/>
</dbReference>
<feature type="chain" id="PRO_5017549237" description="Outer membrane protein beta-barrel domain-containing protein" evidence="1">
    <location>
        <begin position="22"/>
        <end position="248"/>
    </location>
</feature>